<dbReference type="InterPro" id="IPR012334">
    <property type="entry name" value="Pectin_lyas_fold"/>
</dbReference>
<dbReference type="Proteomes" id="UP000485621">
    <property type="component" value="Unassembled WGS sequence"/>
</dbReference>
<organism evidence="2">
    <name type="scientific">candidate division CPR1 bacterium ADurb.Bin160</name>
    <dbReference type="NCBI Taxonomy" id="1852826"/>
    <lineage>
        <taxon>Bacteria</taxon>
        <taxon>candidate division CPR1</taxon>
    </lineage>
</organism>
<reference evidence="2" key="1">
    <citation type="submission" date="2017-02" db="EMBL/GenBank/DDBJ databases">
        <title>Delving into the versatile metabolic prowess of the omnipresent phylum Bacteroidetes.</title>
        <authorList>
            <person name="Nobu M.K."/>
            <person name="Mei R."/>
            <person name="Narihiro T."/>
            <person name="Kuroda K."/>
            <person name="Liu W.-T."/>
        </authorList>
    </citation>
    <scope>NUCLEOTIDE SEQUENCE</scope>
    <source>
        <strain evidence="2">ADurb.Bin160</strain>
    </source>
</reference>
<accession>A0A1V5ZM93</accession>
<feature type="domain" description="Right handed beta helix" evidence="1">
    <location>
        <begin position="463"/>
        <end position="613"/>
    </location>
</feature>
<sequence>MAFYKRKNINQGKIVHTGADFNKNLRKPKDTFHVVTTDDATSLIIPTGFQYNIGTNELEVYVNGVFQRVKEMASDGHIYGDYEEITNFAVKFDDGIISEADKIRFRVTGSAYDYSNANILNIQQLAKDFYGREISGSHLLRNNGQSLSPSHVMATIYGSEYVGEYEYRHEGTLQAAIDDLGDSRRVLFLCFGEWLIRENITIPANITLKFDRGAYLNIQSGKTVTFEGDIDALKTRLFFGDGSVVFNEKITIYPQWWIPFDVLRNEEDASEYVQKCIDSLPNGGTILFEESTIVANGLVVSNDYLTIHLGNGSILKAAGRGDGSIPENIIYCNGSYFSLIGPGILDGGLETPERGWKGHAISINCTNKDVMGVTIDGVTFLNVPNSRRLTLSSKTGTFTKGEMVVGQVSGSYAYVNTETVGGGGELYLYVIAPSGDFNIGEQIIGDISDTTGVTATALTGVQKGDGIYIGGESSEPNPITTNTDIRINNCYFENIGRNAISVINGSNVLISNNIIRNYGQSGVDCEEGGSERQTVSQIIISSNSFSDGMRAVDGLGTKLVISGNVINNMSQNGILFPARADECIVSNNVLKTIGTVGIQVADSGGSNIICDNSITETGSYGIRTNASYTVITGNKITNAGNFAIMTTVGYNEVSNNYIIYKSSTANQCINASGPANIIQGNQIIVDSVGMSVNEGIGLTGTPGGYNFVANNYIIMLSGSIYDAIACNSTGNNLLVYNRLPTTFTHAEYGGTVDTDKIVSTTNRTNIAFSSGTSINANLTGNIITNTTTVGSAITLTLPTANDNLEFTFKNISATYNLVINKPGGTTQATLVPKACVTLRAIASGWRVLSYYEPSEFTTPPEPGGA</sequence>
<dbReference type="Pfam" id="PF13229">
    <property type="entry name" value="Beta_helix"/>
    <property type="match status" value="1"/>
</dbReference>
<dbReference type="InterPro" id="IPR039448">
    <property type="entry name" value="Beta_helix"/>
</dbReference>
<comment type="caution">
    <text evidence="2">The sequence shown here is derived from an EMBL/GenBank/DDBJ whole genome shotgun (WGS) entry which is preliminary data.</text>
</comment>
<gene>
    <name evidence="2" type="ORF">BWY04_01074</name>
</gene>
<dbReference type="InterPro" id="IPR011050">
    <property type="entry name" value="Pectin_lyase_fold/virulence"/>
</dbReference>
<dbReference type="InterPro" id="IPR006626">
    <property type="entry name" value="PbH1"/>
</dbReference>
<protein>
    <recommendedName>
        <fullName evidence="1">Right handed beta helix domain-containing protein</fullName>
    </recommendedName>
</protein>
<evidence type="ECO:0000313" key="2">
    <source>
        <dbReference type="EMBL" id="OQB41044.1"/>
    </source>
</evidence>
<proteinExistence type="predicted"/>
<name>A0A1V5ZM93_9BACT</name>
<dbReference type="SMART" id="SM00710">
    <property type="entry name" value="PbH1"/>
    <property type="match status" value="9"/>
</dbReference>
<dbReference type="EMBL" id="MWDB01000025">
    <property type="protein sequence ID" value="OQB41044.1"/>
    <property type="molecule type" value="Genomic_DNA"/>
</dbReference>
<dbReference type="Gene3D" id="2.160.20.10">
    <property type="entry name" value="Single-stranded right-handed beta-helix, Pectin lyase-like"/>
    <property type="match status" value="1"/>
</dbReference>
<dbReference type="AlphaFoldDB" id="A0A1V5ZM93"/>
<dbReference type="SUPFAM" id="SSF51126">
    <property type="entry name" value="Pectin lyase-like"/>
    <property type="match status" value="1"/>
</dbReference>
<evidence type="ECO:0000259" key="1">
    <source>
        <dbReference type="Pfam" id="PF13229"/>
    </source>
</evidence>